<dbReference type="EMBL" id="CM046388">
    <property type="protein sequence ID" value="KAI8570517.1"/>
    <property type="molecule type" value="Genomic_DNA"/>
</dbReference>
<reference evidence="1" key="1">
    <citation type="submission" date="2022-02" db="EMBL/GenBank/DDBJ databases">
        <title>Plant Genome Project.</title>
        <authorList>
            <person name="Zhang R.-G."/>
        </authorList>
    </citation>
    <scope>NUCLEOTIDE SEQUENCE</scope>
    <source>
        <strain evidence="1">AT1</strain>
    </source>
</reference>
<comment type="caution">
    <text evidence="1">The sequence shown here is derived from an EMBL/GenBank/DDBJ whole genome shotgun (WGS) entry which is preliminary data.</text>
</comment>
<proteinExistence type="predicted"/>
<dbReference type="Proteomes" id="UP001062846">
    <property type="component" value="Chromosome 1"/>
</dbReference>
<name>A0ACC0PXP5_RHOML</name>
<protein>
    <submittedName>
        <fullName evidence="1">Uncharacterized protein</fullName>
    </submittedName>
</protein>
<accession>A0ACC0PXP5</accession>
<sequence>MPPDASIAGGLKKAKTPKLKPTLDPITMEDAYCGDATDQNLIETIMGVSKNSQLYSGDENENSGHPIRVSGCIDLGSLRLEPENVARVVPGRIPTVRFFPSTNMKLVAVGSEFGHVGFWNVDARNEDGDGIYLYQPHLGRVTGIVIHPYSLTKVYSSCYDGFLRLMDVEKEMFLLLYSSNDAIVSISQRPNDVKSLYFAGAQGIVNMWDERAGKALTPWVLHEERINTIDFSTDNTNIMATSSSDGTACIWDLRFVDAVKPKLLKTVSHNKAVQSAYFSPSGSCLATTGSDDKVGLVTGANFEDTSMINYQNSTLGGIFSIRSDLRLCESVILVTKQYGAGTIHTSLSEVRREKSKLSPQLGEQVLELYGAPIYLQFQVAWMHTLARLGCLREPHLAATCGQHAKVLGTGASFCTSIAVPSEID</sequence>
<keyword evidence="2" id="KW-1185">Reference proteome</keyword>
<evidence type="ECO:0000313" key="2">
    <source>
        <dbReference type="Proteomes" id="UP001062846"/>
    </source>
</evidence>
<organism evidence="1 2">
    <name type="scientific">Rhododendron molle</name>
    <name type="common">Chinese azalea</name>
    <name type="synonym">Azalea mollis</name>
    <dbReference type="NCBI Taxonomy" id="49168"/>
    <lineage>
        <taxon>Eukaryota</taxon>
        <taxon>Viridiplantae</taxon>
        <taxon>Streptophyta</taxon>
        <taxon>Embryophyta</taxon>
        <taxon>Tracheophyta</taxon>
        <taxon>Spermatophyta</taxon>
        <taxon>Magnoliopsida</taxon>
        <taxon>eudicotyledons</taxon>
        <taxon>Gunneridae</taxon>
        <taxon>Pentapetalae</taxon>
        <taxon>asterids</taxon>
        <taxon>Ericales</taxon>
        <taxon>Ericaceae</taxon>
        <taxon>Ericoideae</taxon>
        <taxon>Rhodoreae</taxon>
        <taxon>Rhododendron</taxon>
    </lineage>
</organism>
<gene>
    <name evidence="1" type="ORF">RHMOL_Rhmol01G0040600</name>
</gene>
<evidence type="ECO:0000313" key="1">
    <source>
        <dbReference type="EMBL" id="KAI8570517.1"/>
    </source>
</evidence>